<comment type="similarity">
    <text evidence="3">Belongs to the class-II aminoacyl-tRNA synthetase family. Type-1 seryl-tRNA synthetase subfamily.</text>
</comment>
<evidence type="ECO:0000313" key="21">
    <source>
        <dbReference type="EMBL" id="KAJ6645795.1"/>
    </source>
</evidence>
<feature type="transmembrane region" description="Helical" evidence="19">
    <location>
        <begin position="7"/>
        <end position="27"/>
    </location>
</feature>
<evidence type="ECO:0000256" key="14">
    <source>
        <dbReference type="ARBA" id="ARBA00023146"/>
    </source>
</evidence>
<evidence type="ECO:0000256" key="8">
    <source>
        <dbReference type="ARBA" id="ARBA00022840"/>
    </source>
</evidence>
<dbReference type="InterPro" id="IPR002317">
    <property type="entry name" value="Ser-tRNA-ligase_type_1"/>
</dbReference>
<comment type="subcellular location">
    <subcellularLocation>
        <location evidence="1">Membrane</location>
        <topology evidence="1">Multi-pass membrane protein</topology>
    </subcellularLocation>
</comment>
<dbReference type="InterPro" id="IPR006195">
    <property type="entry name" value="aa-tRNA-synth_II"/>
</dbReference>
<comment type="function">
    <text evidence="16">Catalyzes the reduction of all-trans-retinal to all-trans-retinol in the presence of NADPH.</text>
</comment>
<keyword evidence="14" id="KW-0030">Aminoacyl-tRNA synthetase</keyword>
<dbReference type="CDD" id="cd05339">
    <property type="entry name" value="17beta-HSDXI-like_SDR_c"/>
    <property type="match status" value="1"/>
</dbReference>
<keyword evidence="13 19" id="KW-0472">Membrane</keyword>
<dbReference type="InterPro" id="IPR002347">
    <property type="entry name" value="SDR_fam"/>
</dbReference>
<dbReference type="FunFam" id="3.40.50.720:FF:000131">
    <property type="entry name" value="Short-chain dehydrogenase/reductase 3"/>
    <property type="match status" value="1"/>
</dbReference>
<evidence type="ECO:0000256" key="6">
    <source>
        <dbReference type="ARBA" id="ARBA00022692"/>
    </source>
</evidence>
<evidence type="ECO:0000256" key="3">
    <source>
        <dbReference type="ARBA" id="ARBA00010728"/>
    </source>
</evidence>
<keyword evidence="7" id="KW-0547">Nucleotide-binding</keyword>
<dbReference type="GO" id="GO:0016020">
    <property type="term" value="C:membrane"/>
    <property type="evidence" value="ECO:0007669"/>
    <property type="project" value="UniProtKB-SubCell"/>
</dbReference>
<dbReference type="InterPro" id="IPR002314">
    <property type="entry name" value="aa-tRNA-synt_IIb"/>
</dbReference>
<sequence length="755" mass="85234">MNMGVKAYNVIILIIDVFVLLTTWMYLTIESMLRIVIPAAEADISGDIVLVTGSGHGIGKELAMEYSKCGATIVCVDINEKSNQETVREIHSSGGKAHAYVCDVTSRDKCFELATKVKAEVGTVSILVNNAGIMPAVTLLKQSEQDIRRTFDVNVMAHLWLIQSFLPGMIQQNKGHIVALSSIAGICGLRNIVPYCGSKFAVRGLMEALSEELRPNNINVKCTVAYPYMVDTGLCKKPYIRFKSLMKLLTPNEVAQNIVKAQRKGLENFTVPKVLLYVNNVARLFPNDCGRLLSDFLDSGVEADMPLFTAIFRVNLTSFSFIQMKMFQLRSMRFLMITNKTRESKILSRGLKQTINQIRSEYDTNYLTNPDNYEEIKANISNRKGIGSIDEVRDLVKQMNRTSDVSARENIQNQLNFALKSIPNRTHPDVATYGDKPKEIECVGEKRNFGFEPKRFEDLCKYLNALRTTQLGNYNGNRSYYLMNELAELEEALIRYTVDKLSANGFQLISVPEILPPEVIEGCGMKTSGERNQIYKIPEKNLCLSGTSEMALGGFFAGKILKREELPVKVIAVSRCYRAETSTLYVERGIFRVHSFTKVEMFSVCAPNQSELMIDEFRRIETDLFDKLNLHFVILDMPPCELGASAFRKFDIEAWMPGRGSYGEISSCSNCTDYQARRLDIRCIDENENLVHAHTVNGTGCAIPRMLITIMENFQNEDGTVEIPAELHKYMNDKTKIQRTKRLPELKLMKKISLN</sequence>
<evidence type="ECO:0000256" key="12">
    <source>
        <dbReference type="ARBA" id="ARBA00023098"/>
    </source>
</evidence>
<comment type="similarity">
    <text evidence="2">Belongs to the short-chain dehydrogenases/reductases (SDR) family.</text>
</comment>
<organism evidence="21 22">
    <name type="scientific">Pseudolycoriella hygida</name>
    <dbReference type="NCBI Taxonomy" id="35572"/>
    <lineage>
        <taxon>Eukaryota</taxon>
        <taxon>Metazoa</taxon>
        <taxon>Ecdysozoa</taxon>
        <taxon>Arthropoda</taxon>
        <taxon>Hexapoda</taxon>
        <taxon>Insecta</taxon>
        <taxon>Pterygota</taxon>
        <taxon>Neoptera</taxon>
        <taxon>Endopterygota</taxon>
        <taxon>Diptera</taxon>
        <taxon>Nematocera</taxon>
        <taxon>Sciaroidea</taxon>
        <taxon>Sciaridae</taxon>
        <taxon>Pseudolycoriella</taxon>
    </lineage>
</organism>
<evidence type="ECO:0000256" key="7">
    <source>
        <dbReference type="ARBA" id="ARBA00022741"/>
    </source>
</evidence>
<evidence type="ECO:0000256" key="16">
    <source>
        <dbReference type="ARBA" id="ARBA00059620"/>
    </source>
</evidence>
<comment type="caution">
    <text evidence="21">The sequence shown here is derived from an EMBL/GenBank/DDBJ whole genome shotgun (WGS) entry which is preliminary data.</text>
</comment>
<feature type="domain" description="Aminoacyl-transfer RNA synthetases class-II family profile" evidence="20">
    <location>
        <begin position="489"/>
        <end position="724"/>
    </location>
</feature>
<dbReference type="FunFam" id="3.30.930.10:FF:000078">
    <property type="entry name" value="Seryl-tRNA synthetase"/>
    <property type="match status" value="1"/>
</dbReference>
<dbReference type="EC" id="6.1.1.11" evidence="4"/>
<dbReference type="Pfam" id="PF00587">
    <property type="entry name" value="tRNA-synt_2b"/>
    <property type="match status" value="1"/>
</dbReference>
<dbReference type="SUPFAM" id="SSF51735">
    <property type="entry name" value="NAD(P)-binding Rossmann-fold domains"/>
    <property type="match status" value="1"/>
</dbReference>
<evidence type="ECO:0000313" key="22">
    <source>
        <dbReference type="Proteomes" id="UP001151699"/>
    </source>
</evidence>
<reference evidence="21" key="1">
    <citation type="submission" date="2022-07" db="EMBL/GenBank/DDBJ databases">
        <authorList>
            <person name="Trinca V."/>
            <person name="Uliana J.V.C."/>
            <person name="Torres T.T."/>
            <person name="Ward R.J."/>
            <person name="Monesi N."/>
        </authorList>
    </citation>
    <scope>NUCLEOTIDE SEQUENCE</scope>
    <source>
        <strain evidence="21">HSMRA1968</strain>
        <tissue evidence="21">Whole embryos</tissue>
    </source>
</reference>
<dbReference type="PRINTS" id="PR00081">
    <property type="entry name" value="GDHRDH"/>
</dbReference>
<feature type="non-terminal residue" evidence="21">
    <location>
        <position position="1"/>
    </location>
</feature>
<keyword evidence="11" id="KW-0560">Oxidoreductase</keyword>
<dbReference type="NCBIfam" id="TIGR00414">
    <property type="entry name" value="serS"/>
    <property type="match status" value="1"/>
</dbReference>
<dbReference type="PROSITE" id="PS00061">
    <property type="entry name" value="ADH_SHORT"/>
    <property type="match status" value="1"/>
</dbReference>
<gene>
    <name evidence="21" type="primary">Sars2</name>
    <name evidence="21" type="ORF">Bhyg_01004</name>
</gene>
<evidence type="ECO:0000256" key="15">
    <source>
        <dbReference type="ARBA" id="ARBA00031113"/>
    </source>
</evidence>
<dbReference type="AlphaFoldDB" id="A0A9Q0N8R7"/>
<dbReference type="SUPFAM" id="SSF55681">
    <property type="entry name" value="Class II aaRS and biotin synthetases"/>
    <property type="match status" value="1"/>
</dbReference>
<evidence type="ECO:0000256" key="9">
    <source>
        <dbReference type="ARBA" id="ARBA00022857"/>
    </source>
</evidence>
<keyword evidence="9" id="KW-0521">NADP</keyword>
<evidence type="ECO:0000256" key="2">
    <source>
        <dbReference type="ARBA" id="ARBA00006484"/>
    </source>
</evidence>
<evidence type="ECO:0000256" key="17">
    <source>
        <dbReference type="ARBA" id="ARBA00068717"/>
    </source>
</evidence>
<dbReference type="Proteomes" id="UP001151699">
    <property type="component" value="Chromosome A"/>
</dbReference>
<evidence type="ECO:0000256" key="5">
    <source>
        <dbReference type="ARBA" id="ARBA00022598"/>
    </source>
</evidence>
<dbReference type="InterPro" id="IPR045864">
    <property type="entry name" value="aa-tRNA-synth_II/BPL/LPL"/>
</dbReference>
<evidence type="ECO:0000256" key="4">
    <source>
        <dbReference type="ARBA" id="ARBA00012840"/>
    </source>
</evidence>
<keyword evidence="5 21" id="KW-0436">Ligase</keyword>
<evidence type="ECO:0000256" key="19">
    <source>
        <dbReference type="SAM" id="Phobius"/>
    </source>
</evidence>
<dbReference type="PROSITE" id="PS50862">
    <property type="entry name" value="AA_TRNA_LIGASE_II"/>
    <property type="match status" value="1"/>
</dbReference>
<dbReference type="EMBL" id="WJQU01000001">
    <property type="protein sequence ID" value="KAJ6645795.1"/>
    <property type="molecule type" value="Genomic_DNA"/>
</dbReference>
<evidence type="ECO:0000256" key="18">
    <source>
        <dbReference type="ARBA" id="ARBA00082544"/>
    </source>
</evidence>
<protein>
    <recommendedName>
        <fullName evidence="17">Short-chain dehydrogenase/reductase 3</fullName>
        <ecNumber evidence="4">6.1.1.11</ecNumber>
    </recommendedName>
    <alternativeName>
        <fullName evidence="18">Retinal short-chain dehydrogenase/reductase 1</fullName>
    </alternativeName>
    <alternativeName>
        <fullName evidence="15">Seryl-tRNA synthetase</fullName>
    </alternativeName>
</protein>
<name>A0A9Q0N8R7_9DIPT</name>
<dbReference type="Gene3D" id="3.40.50.720">
    <property type="entry name" value="NAD(P)-binding Rossmann-like Domain"/>
    <property type="match status" value="1"/>
</dbReference>
<keyword evidence="10 19" id="KW-1133">Transmembrane helix</keyword>
<keyword evidence="8" id="KW-0067">ATP-binding</keyword>
<evidence type="ECO:0000256" key="1">
    <source>
        <dbReference type="ARBA" id="ARBA00004141"/>
    </source>
</evidence>
<keyword evidence="6 19" id="KW-0812">Transmembrane</keyword>
<evidence type="ECO:0000256" key="13">
    <source>
        <dbReference type="ARBA" id="ARBA00023136"/>
    </source>
</evidence>
<dbReference type="InterPro" id="IPR020904">
    <property type="entry name" value="Sc_DH/Rdtase_CS"/>
</dbReference>
<keyword evidence="12" id="KW-0443">Lipid metabolism</keyword>
<dbReference type="PRINTS" id="PR00080">
    <property type="entry name" value="SDRFAMILY"/>
</dbReference>
<evidence type="ECO:0000259" key="20">
    <source>
        <dbReference type="PROSITE" id="PS50862"/>
    </source>
</evidence>
<dbReference type="Pfam" id="PF00106">
    <property type="entry name" value="adh_short"/>
    <property type="match status" value="1"/>
</dbReference>
<dbReference type="GO" id="GO:0004828">
    <property type="term" value="F:serine-tRNA ligase activity"/>
    <property type="evidence" value="ECO:0007669"/>
    <property type="project" value="UniProtKB-EC"/>
</dbReference>
<proteinExistence type="inferred from homology"/>
<dbReference type="Gene3D" id="3.30.930.10">
    <property type="entry name" value="Bira Bifunctional Protein, Domain 2"/>
    <property type="match status" value="1"/>
</dbReference>
<dbReference type="PANTHER" id="PTHR11778">
    <property type="entry name" value="SERYL-TRNA SYNTHETASE"/>
    <property type="match status" value="1"/>
</dbReference>
<evidence type="ECO:0000256" key="10">
    <source>
        <dbReference type="ARBA" id="ARBA00022989"/>
    </source>
</evidence>
<dbReference type="GO" id="GO:0052650">
    <property type="term" value="F:all-trans-retinol dehydrogenase (NADP+) activity"/>
    <property type="evidence" value="ECO:0007669"/>
    <property type="project" value="UniProtKB-ARBA"/>
</dbReference>
<dbReference type="OrthoDB" id="10264585at2759"/>
<dbReference type="InterPro" id="IPR036291">
    <property type="entry name" value="NAD(P)-bd_dom_sf"/>
</dbReference>
<dbReference type="GO" id="GO:0005524">
    <property type="term" value="F:ATP binding"/>
    <property type="evidence" value="ECO:0007669"/>
    <property type="project" value="UniProtKB-KW"/>
</dbReference>
<dbReference type="GO" id="GO:0006434">
    <property type="term" value="P:seryl-tRNA aminoacylation"/>
    <property type="evidence" value="ECO:0007669"/>
    <property type="project" value="InterPro"/>
</dbReference>
<evidence type="ECO:0000256" key="11">
    <source>
        <dbReference type="ARBA" id="ARBA00023002"/>
    </source>
</evidence>
<keyword evidence="22" id="KW-1185">Reference proteome</keyword>
<accession>A0A9Q0N8R7</accession>